<dbReference type="AlphaFoldDB" id="G0GEL4"/>
<dbReference type="InterPro" id="IPR020605">
    <property type="entry name" value="Octanoyltransferase_CS"/>
</dbReference>
<evidence type="ECO:0000256" key="1">
    <source>
        <dbReference type="ARBA" id="ARBA00004821"/>
    </source>
</evidence>
<evidence type="ECO:0000256" key="3">
    <source>
        <dbReference type="ARBA" id="ARBA00023315"/>
    </source>
</evidence>
<evidence type="ECO:0000256" key="4">
    <source>
        <dbReference type="ARBA" id="ARBA00024732"/>
    </source>
</evidence>
<evidence type="ECO:0000256" key="5">
    <source>
        <dbReference type="HAMAP-Rule" id="MF_00013"/>
    </source>
</evidence>
<dbReference type="GO" id="GO:0005737">
    <property type="term" value="C:cytoplasm"/>
    <property type="evidence" value="ECO:0007669"/>
    <property type="project" value="UniProtKB-SubCell"/>
</dbReference>
<evidence type="ECO:0000256" key="9">
    <source>
        <dbReference type="PIRSR" id="PIRSR016262-3"/>
    </source>
</evidence>
<evidence type="ECO:0000313" key="12">
    <source>
        <dbReference type="Proteomes" id="UP000007254"/>
    </source>
</evidence>
<evidence type="ECO:0000256" key="8">
    <source>
        <dbReference type="PIRSR" id="PIRSR016262-2"/>
    </source>
</evidence>
<accession>G0GEL4</accession>
<proteinExistence type="inferred from homology"/>
<keyword evidence="12" id="KW-1185">Reference proteome</keyword>
<feature type="domain" description="BPL/LPL catalytic" evidence="10">
    <location>
        <begin position="32"/>
        <end position="214"/>
    </location>
</feature>
<dbReference type="KEGG" id="stq:Spith_0418"/>
<dbReference type="GO" id="GO:0009249">
    <property type="term" value="P:protein lipoylation"/>
    <property type="evidence" value="ECO:0007669"/>
    <property type="project" value="InterPro"/>
</dbReference>
<dbReference type="EC" id="2.3.1.181" evidence="5 6"/>
<dbReference type="HOGENOM" id="CLU_035168_1_3_12"/>
<comment type="similarity">
    <text evidence="5 6">Belongs to the LipB family.</text>
</comment>
<protein>
    <recommendedName>
        <fullName evidence="5 6">Octanoyltransferase</fullName>
        <ecNumber evidence="5 6">2.3.1.181</ecNumber>
    </recommendedName>
    <alternativeName>
        <fullName evidence="5">Lipoate-protein ligase B</fullName>
    </alternativeName>
    <alternativeName>
        <fullName evidence="5">Lipoyl/octanoyl transferase</fullName>
    </alternativeName>
    <alternativeName>
        <fullName evidence="5">Octanoyl-[acyl-carrier-protein]-protein N-octanoyltransferase</fullName>
    </alternativeName>
</protein>
<dbReference type="EMBL" id="CP002903">
    <property type="protein sequence ID" value="AEJ60702.1"/>
    <property type="molecule type" value="Genomic_DNA"/>
</dbReference>
<dbReference type="PIRSF" id="PIRSF016262">
    <property type="entry name" value="LPLase"/>
    <property type="match status" value="1"/>
</dbReference>
<dbReference type="SUPFAM" id="SSF55681">
    <property type="entry name" value="Class II aaRS and biotin synthetases"/>
    <property type="match status" value="1"/>
</dbReference>
<dbReference type="STRING" id="869211.Spith_0418"/>
<feature type="binding site" evidence="5 8">
    <location>
        <begin position="157"/>
        <end position="159"/>
    </location>
    <ligand>
        <name>substrate</name>
    </ligand>
</feature>
<keyword evidence="3 5" id="KW-0012">Acyltransferase</keyword>
<dbReference type="RefSeq" id="WP_014624100.1">
    <property type="nucleotide sequence ID" value="NC_017583.1"/>
</dbReference>
<reference evidence="11 12" key="1">
    <citation type="submission" date="2011-06" db="EMBL/GenBank/DDBJ databases">
        <title>The complete genome of Spirochaeta thermophila DSM 6578.</title>
        <authorList>
            <consortium name="US DOE Joint Genome Institute (JGI-PGF)"/>
            <person name="Lucas S."/>
            <person name="Lapidus A."/>
            <person name="Bruce D."/>
            <person name="Goodwin L."/>
            <person name="Pitluck S."/>
            <person name="Peters L."/>
            <person name="Kyrpides N."/>
            <person name="Mavromatis K."/>
            <person name="Ivanova N."/>
            <person name="Mikailova N."/>
            <person name="Pagani I."/>
            <person name="Chertkov O."/>
            <person name="Detter J.C."/>
            <person name="Tapia R."/>
            <person name="Han C."/>
            <person name="Land M."/>
            <person name="Hauser L."/>
            <person name="Markowitz V."/>
            <person name="Cheng J.-F."/>
            <person name="Hugenholtz P."/>
            <person name="Woyke T."/>
            <person name="Wu D."/>
            <person name="Spring S."/>
            <person name="Merkhoffer B."/>
            <person name="Schneider S."/>
            <person name="Klenk H.-P."/>
            <person name="Eisen J.A."/>
        </authorList>
    </citation>
    <scope>NUCLEOTIDE SEQUENCE [LARGE SCALE GENOMIC DNA]</scope>
    <source>
        <strain evidence="12">ATCC 700085 / DSM 6578 / Z-1203</strain>
    </source>
</reference>
<evidence type="ECO:0000256" key="6">
    <source>
        <dbReference type="PIRNR" id="PIRNR016262"/>
    </source>
</evidence>
<dbReference type="UniPathway" id="UPA00538">
    <property type="reaction ID" value="UER00592"/>
</dbReference>
<comment type="subcellular location">
    <subcellularLocation>
        <location evidence="5">Cytoplasm</location>
    </subcellularLocation>
</comment>
<dbReference type="InterPro" id="IPR004143">
    <property type="entry name" value="BPL_LPL_catalytic"/>
</dbReference>
<feature type="binding site" evidence="5 8">
    <location>
        <begin position="144"/>
        <end position="146"/>
    </location>
    <ligand>
        <name>substrate</name>
    </ligand>
</feature>
<feature type="binding site" evidence="5 8">
    <location>
        <begin position="77"/>
        <end position="84"/>
    </location>
    <ligand>
        <name>substrate</name>
    </ligand>
</feature>
<evidence type="ECO:0000259" key="10">
    <source>
        <dbReference type="PROSITE" id="PS51733"/>
    </source>
</evidence>
<dbReference type="HAMAP" id="MF_00013">
    <property type="entry name" value="LipB"/>
    <property type="match status" value="1"/>
</dbReference>
<dbReference type="Pfam" id="PF21948">
    <property type="entry name" value="LplA-B_cat"/>
    <property type="match status" value="1"/>
</dbReference>
<feature type="site" description="Lowers pKa of active site Cys" evidence="5 9">
    <location>
        <position position="141"/>
    </location>
</feature>
<feature type="active site" description="Acyl-thioester intermediate" evidence="5 7">
    <location>
        <position position="175"/>
    </location>
</feature>
<keyword evidence="5" id="KW-0963">Cytoplasm</keyword>
<comment type="pathway">
    <text evidence="1 5 6">Protein modification; protein lipoylation via endogenous pathway; protein N(6)-(lipoyl)lysine from octanoyl-[acyl-carrier-protein]: step 1/2.</text>
</comment>
<gene>
    <name evidence="5" type="primary">lipB</name>
    <name evidence="11" type="ordered locus">Spith_0418</name>
</gene>
<dbReference type="CDD" id="cd16444">
    <property type="entry name" value="LipB"/>
    <property type="match status" value="1"/>
</dbReference>
<comment type="miscellaneous">
    <text evidence="5">In the reaction, the free carboxyl group of octanoic acid is attached via an amide linkage to the epsilon-amino group of a specific lysine residue of lipoyl domains of lipoate-dependent enzymes.</text>
</comment>
<comment type="catalytic activity">
    <reaction evidence="5 6">
        <text>octanoyl-[ACP] + L-lysyl-[protein] = N(6)-octanoyl-L-lysyl-[protein] + holo-[ACP] + H(+)</text>
        <dbReference type="Rhea" id="RHEA:17665"/>
        <dbReference type="Rhea" id="RHEA-COMP:9636"/>
        <dbReference type="Rhea" id="RHEA-COMP:9685"/>
        <dbReference type="Rhea" id="RHEA-COMP:9752"/>
        <dbReference type="Rhea" id="RHEA-COMP:9928"/>
        <dbReference type="ChEBI" id="CHEBI:15378"/>
        <dbReference type="ChEBI" id="CHEBI:29969"/>
        <dbReference type="ChEBI" id="CHEBI:64479"/>
        <dbReference type="ChEBI" id="CHEBI:78463"/>
        <dbReference type="ChEBI" id="CHEBI:78809"/>
        <dbReference type="EC" id="2.3.1.181"/>
    </reaction>
</comment>
<keyword evidence="2 5" id="KW-0808">Transferase</keyword>
<dbReference type="NCBIfam" id="NF010925">
    <property type="entry name" value="PRK14345.1"/>
    <property type="match status" value="1"/>
</dbReference>
<dbReference type="InterPro" id="IPR000544">
    <property type="entry name" value="Octanoyltransferase"/>
</dbReference>
<dbReference type="Proteomes" id="UP000007254">
    <property type="component" value="Chromosome"/>
</dbReference>
<dbReference type="PROSITE" id="PS51733">
    <property type="entry name" value="BPL_LPL_CATALYTIC"/>
    <property type="match status" value="1"/>
</dbReference>
<evidence type="ECO:0000256" key="2">
    <source>
        <dbReference type="ARBA" id="ARBA00022679"/>
    </source>
</evidence>
<evidence type="ECO:0000256" key="7">
    <source>
        <dbReference type="PIRSR" id="PIRSR016262-1"/>
    </source>
</evidence>
<dbReference type="OrthoDB" id="9787061at2"/>
<comment type="function">
    <text evidence="4 5 6">Catalyzes the transfer of endogenously produced octanoic acid from octanoyl-acyl-carrier-protein onto the lipoyl domains of lipoate-dependent enzymes. Lipoyl-ACP can also act as a substrate although octanoyl-ACP is likely to be the physiological substrate.</text>
</comment>
<dbReference type="PANTHER" id="PTHR10993:SF7">
    <property type="entry name" value="LIPOYLTRANSFERASE 2, MITOCHONDRIAL-RELATED"/>
    <property type="match status" value="1"/>
</dbReference>
<organism evidence="11 12">
    <name type="scientific">Winmispira thermophila (strain ATCC 700085 / DSM 6578 / Z-1203)</name>
    <name type="common">Spirochaeta thermophila</name>
    <dbReference type="NCBI Taxonomy" id="869211"/>
    <lineage>
        <taxon>Bacteria</taxon>
        <taxon>Pseudomonadati</taxon>
        <taxon>Spirochaetota</taxon>
        <taxon>Spirochaetia</taxon>
        <taxon>Winmispirales</taxon>
        <taxon>Winmispiraceae</taxon>
        <taxon>Winmispira</taxon>
    </lineage>
</organism>
<dbReference type="GO" id="GO:0033819">
    <property type="term" value="F:lipoyl(octanoyl) transferase activity"/>
    <property type="evidence" value="ECO:0007669"/>
    <property type="project" value="UniProtKB-EC"/>
</dbReference>
<evidence type="ECO:0000313" key="11">
    <source>
        <dbReference type="EMBL" id="AEJ60702.1"/>
    </source>
</evidence>
<dbReference type="NCBIfam" id="TIGR00214">
    <property type="entry name" value="lipB"/>
    <property type="match status" value="1"/>
</dbReference>
<name>G0GEL4_WINT7</name>
<sequence>MQNTLCVTWLGRQPYRPVWELQHTLRRKRAAGTIPDVLLLLEHNPVITMGTRETSHEILLSPQELASRGVEVFKVERGGEVTYHGPGQLVAYPILSLRHHPRSVKKLVHHLEEVGIRVVARYGIEARRDPRYPGLWVEDRKIMAIGIAIRDGVTFHGIALNVHTDLEAFSWIVPCGIRDRGVTSIARETGQQLSVEEIARAWEETFLEVFGYRGERVPLQELLEGEVQPAEE</sequence>
<dbReference type="PROSITE" id="PS01313">
    <property type="entry name" value="LIPB"/>
    <property type="match status" value="1"/>
</dbReference>
<dbReference type="PANTHER" id="PTHR10993">
    <property type="entry name" value="OCTANOYLTRANSFERASE"/>
    <property type="match status" value="1"/>
</dbReference>
<dbReference type="Gene3D" id="3.30.930.10">
    <property type="entry name" value="Bira Bifunctional Protein, Domain 2"/>
    <property type="match status" value="1"/>
</dbReference>
<dbReference type="InterPro" id="IPR045864">
    <property type="entry name" value="aa-tRNA-synth_II/BPL/LPL"/>
</dbReference>